<dbReference type="Proteomes" id="UP001501207">
    <property type="component" value="Unassembled WGS sequence"/>
</dbReference>
<organism evidence="1 2">
    <name type="scientific">Compostibacter hankyongensis</name>
    <dbReference type="NCBI Taxonomy" id="1007089"/>
    <lineage>
        <taxon>Bacteria</taxon>
        <taxon>Pseudomonadati</taxon>
        <taxon>Bacteroidota</taxon>
        <taxon>Chitinophagia</taxon>
        <taxon>Chitinophagales</taxon>
        <taxon>Chitinophagaceae</taxon>
        <taxon>Compostibacter</taxon>
    </lineage>
</organism>
<protein>
    <submittedName>
        <fullName evidence="1">Uncharacterized protein</fullName>
    </submittedName>
</protein>
<proteinExistence type="predicted"/>
<dbReference type="EMBL" id="BAABFN010000002">
    <property type="protein sequence ID" value="GAA4308541.1"/>
    <property type="molecule type" value="Genomic_DNA"/>
</dbReference>
<sequence>MQKQDSLKKLTHTLVNAPLAEQRLEACRTFVPQLVEALKVKGSFYFQFDSLREISVVYPPDSSFRIFTWALAGDMGTYRYYGTLQQRTANNTLRMFPFFDHSVNTAQAADTITGPNAWVGALYYKMIKTEYKGKTYYTLFGWQGNNMRSNKKILEALSFRNGQPVFGAPVFHYQRDSLPAATYNRFILEYKEDGNAGLNYDPDMHMILYDHLQSLNKTPERKYTLVPDGTYEGFKWQNGMWVHVDKVFNEVSKKPPVPAPLKFRRQVTDTTEAGQ</sequence>
<name>A0ABP8FPQ6_9BACT</name>
<evidence type="ECO:0000313" key="1">
    <source>
        <dbReference type="EMBL" id="GAA4308541.1"/>
    </source>
</evidence>
<keyword evidence="2" id="KW-1185">Reference proteome</keyword>
<accession>A0ABP8FPQ6</accession>
<gene>
    <name evidence="1" type="ORF">GCM10023143_15950</name>
</gene>
<reference evidence="2" key="1">
    <citation type="journal article" date="2019" name="Int. J. Syst. Evol. Microbiol.">
        <title>The Global Catalogue of Microorganisms (GCM) 10K type strain sequencing project: providing services to taxonomists for standard genome sequencing and annotation.</title>
        <authorList>
            <consortium name="The Broad Institute Genomics Platform"/>
            <consortium name="The Broad Institute Genome Sequencing Center for Infectious Disease"/>
            <person name="Wu L."/>
            <person name="Ma J."/>
        </authorList>
    </citation>
    <scope>NUCLEOTIDE SEQUENCE [LARGE SCALE GENOMIC DNA]</scope>
    <source>
        <strain evidence="2">JCM 17664</strain>
    </source>
</reference>
<comment type="caution">
    <text evidence="1">The sequence shown here is derived from an EMBL/GenBank/DDBJ whole genome shotgun (WGS) entry which is preliminary data.</text>
</comment>
<evidence type="ECO:0000313" key="2">
    <source>
        <dbReference type="Proteomes" id="UP001501207"/>
    </source>
</evidence>
<dbReference type="RefSeq" id="WP_344978025.1">
    <property type="nucleotide sequence ID" value="NZ_BAABFN010000002.1"/>
</dbReference>